<organism evidence="1 2">
    <name type="scientific">Papaver somniferum</name>
    <name type="common">Opium poppy</name>
    <dbReference type="NCBI Taxonomy" id="3469"/>
    <lineage>
        <taxon>Eukaryota</taxon>
        <taxon>Viridiplantae</taxon>
        <taxon>Streptophyta</taxon>
        <taxon>Embryophyta</taxon>
        <taxon>Tracheophyta</taxon>
        <taxon>Spermatophyta</taxon>
        <taxon>Magnoliopsida</taxon>
        <taxon>Ranunculales</taxon>
        <taxon>Papaveraceae</taxon>
        <taxon>Papaveroideae</taxon>
        <taxon>Papaver</taxon>
    </lineage>
</organism>
<sequence>MQIQKVQACNNQGNDNSLQAFHNKLSVTTVTLQAMPSTRSRYSPSSTHYRVSSSAPSCYSSGPPSSSPQYLPQSASQGDMFHCPFMGYDGFHNGVNGRGYAKSTIYRHITDKHFPTDKDKDTCKERIQNNFDYFVSWEMVLLDMQMWLCFKCLHIHAWKKPCKSDSHPADIIAGSLNGNDAYFLIHGVSRPQAIAATTTEATPDTNKPAKDDATVCLGGDI</sequence>
<dbReference type="EMBL" id="CM010716">
    <property type="protein sequence ID" value="RZC52083.1"/>
    <property type="molecule type" value="Genomic_DNA"/>
</dbReference>
<dbReference type="Proteomes" id="UP000316621">
    <property type="component" value="Chromosome 2"/>
</dbReference>
<accession>A0A4Y7IT75</accession>
<dbReference type="AlphaFoldDB" id="A0A4Y7IT75"/>
<dbReference type="Gramene" id="RZC52083">
    <property type="protein sequence ID" value="RZC52083"/>
    <property type="gene ID" value="C5167_020504"/>
</dbReference>
<keyword evidence="2" id="KW-1185">Reference proteome</keyword>
<evidence type="ECO:0000313" key="1">
    <source>
        <dbReference type="EMBL" id="RZC52083.1"/>
    </source>
</evidence>
<reference evidence="1 2" key="1">
    <citation type="journal article" date="2018" name="Science">
        <title>The opium poppy genome and morphinan production.</title>
        <authorList>
            <person name="Guo L."/>
            <person name="Winzer T."/>
            <person name="Yang X."/>
            <person name="Li Y."/>
            <person name="Ning Z."/>
            <person name="He Z."/>
            <person name="Teodor R."/>
            <person name="Lu Y."/>
            <person name="Bowser T.A."/>
            <person name="Graham I.A."/>
            <person name="Ye K."/>
        </authorList>
    </citation>
    <scope>NUCLEOTIDE SEQUENCE [LARGE SCALE GENOMIC DNA]</scope>
    <source>
        <strain evidence="2">cv. HN1</strain>
        <tissue evidence="1">Leaves</tissue>
    </source>
</reference>
<proteinExistence type="predicted"/>
<name>A0A4Y7IT75_PAPSO</name>
<evidence type="ECO:0000313" key="2">
    <source>
        <dbReference type="Proteomes" id="UP000316621"/>
    </source>
</evidence>
<gene>
    <name evidence="1" type="ORF">C5167_020504</name>
</gene>
<protein>
    <submittedName>
        <fullName evidence="1">Uncharacterized protein</fullName>
    </submittedName>
</protein>